<sequence length="129" mass="14361">MRPIPTRGSLIACGGNAVAAMSMGRPESNEMCWRNISKQENIDILYYLQSALDTATNCSQKGTSKSTLYHIQQRHRKFNSNLTFVSPSGGSSWTLPSVTLLQDYPVQSLNCSSPSGPREFEDRIYGHWS</sequence>
<evidence type="ECO:0000313" key="1">
    <source>
        <dbReference type="EMBL" id="KAG8182012.1"/>
    </source>
</evidence>
<accession>A0AAV6UCM6</accession>
<dbReference type="AlphaFoldDB" id="A0AAV6UCM6"/>
<comment type="caution">
    <text evidence="1">The sequence shown here is derived from an EMBL/GenBank/DDBJ whole genome shotgun (WGS) entry which is preliminary data.</text>
</comment>
<dbReference type="Proteomes" id="UP000827092">
    <property type="component" value="Unassembled WGS sequence"/>
</dbReference>
<evidence type="ECO:0000313" key="2">
    <source>
        <dbReference type="Proteomes" id="UP000827092"/>
    </source>
</evidence>
<organism evidence="1 2">
    <name type="scientific">Oedothorax gibbosus</name>
    <dbReference type="NCBI Taxonomy" id="931172"/>
    <lineage>
        <taxon>Eukaryota</taxon>
        <taxon>Metazoa</taxon>
        <taxon>Ecdysozoa</taxon>
        <taxon>Arthropoda</taxon>
        <taxon>Chelicerata</taxon>
        <taxon>Arachnida</taxon>
        <taxon>Araneae</taxon>
        <taxon>Araneomorphae</taxon>
        <taxon>Entelegynae</taxon>
        <taxon>Araneoidea</taxon>
        <taxon>Linyphiidae</taxon>
        <taxon>Erigoninae</taxon>
        <taxon>Oedothorax</taxon>
    </lineage>
</organism>
<protein>
    <submittedName>
        <fullName evidence="1">Uncharacterized protein</fullName>
    </submittedName>
</protein>
<reference evidence="1 2" key="1">
    <citation type="journal article" date="2022" name="Nat. Ecol. Evol.">
        <title>A masculinizing supergene underlies an exaggerated male reproductive morph in a spider.</title>
        <authorList>
            <person name="Hendrickx F."/>
            <person name="De Corte Z."/>
            <person name="Sonet G."/>
            <person name="Van Belleghem S.M."/>
            <person name="Kostlbacher S."/>
            <person name="Vangestel C."/>
        </authorList>
    </citation>
    <scope>NUCLEOTIDE SEQUENCE [LARGE SCALE GENOMIC DNA]</scope>
    <source>
        <strain evidence="1">W744_W776</strain>
    </source>
</reference>
<keyword evidence="2" id="KW-1185">Reference proteome</keyword>
<proteinExistence type="predicted"/>
<gene>
    <name evidence="1" type="ORF">JTE90_013944</name>
</gene>
<dbReference type="EMBL" id="JAFNEN010000483">
    <property type="protein sequence ID" value="KAG8182012.1"/>
    <property type="molecule type" value="Genomic_DNA"/>
</dbReference>
<name>A0AAV6UCM6_9ARAC</name>